<evidence type="ECO:0000313" key="4">
    <source>
        <dbReference type="Proteomes" id="UP000527355"/>
    </source>
</evidence>
<comment type="caution">
    <text evidence="3">The sequence shown here is derived from an EMBL/GenBank/DDBJ whole genome shotgun (WGS) entry which is preliminary data.</text>
</comment>
<accession>A0A7J7WHE3</accession>
<evidence type="ECO:0000313" key="3">
    <source>
        <dbReference type="EMBL" id="KAF6336824.1"/>
    </source>
</evidence>
<dbReference type="InterPro" id="IPR029044">
    <property type="entry name" value="Nucleotide-diphossugar_trans"/>
</dbReference>
<evidence type="ECO:0000259" key="2">
    <source>
        <dbReference type="Pfam" id="PF00535"/>
    </source>
</evidence>
<dbReference type="GO" id="GO:0005112">
    <property type="term" value="F:Notch binding"/>
    <property type="evidence" value="ECO:0007669"/>
    <property type="project" value="TreeGrafter"/>
</dbReference>
<organism evidence="3 4">
    <name type="scientific">Myotis myotis</name>
    <name type="common">Greater mouse-eared bat</name>
    <name type="synonym">Vespertilio myotis</name>
    <dbReference type="NCBI Taxonomy" id="51298"/>
    <lineage>
        <taxon>Eukaryota</taxon>
        <taxon>Metazoa</taxon>
        <taxon>Chordata</taxon>
        <taxon>Craniata</taxon>
        <taxon>Vertebrata</taxon>
        <taxon>Euteleostomi</taxon>
        <taxon>Mammalia</taxon>
        <taxon>Eutheria</taxon>
        <taxon>Laurasiatheria</taxon>
        <taxon>Chiroptera</taxon>
        <taxon>Yangochiroptera</taxon>
        <taxon>Vespertilionidae</taxon>
        <taxon>Myotis</taxon>
    </lineage>
</organism>
<dbReference type="GO" id="GO:0004653">
    <property type="term" value="F:polypeptide N-acetylgalactosaminyltransferase activity"/>
    <property type="evidence" value="ECO:0007669"/>
    <property type="project" value="TreeGrafter"/>
</dbReference>
<gene>
    <name evidence="3" type="ORF">mMyoMyo1_012043</name>
</gene>
<proteinExistence type="predicted"/>
<dbReference type="EMBL" id="JABWUV010000008">
    <property type="protein sequence ID" value="KAF6336824.1"/>
    <property type="molecule type" value="Genomic_DNA"/>
</dbReference>
<dbReference type="PANTHER" id="PTHR11675:SF10">
    <property type="entry name" value="POLYPEPTIDE N-ACETYLGALACTOSAMINYLTRANSFERASE 11"/>
    <property type="match status" value="1"/>
</dbReference>
<dbReference type="GO" id="GO:0005794">
    <property type="term" value="C:Golgi apparatus"/>
    <property type="evidence" value="ECO:0007669"/>
    <property type="project" value="TreeGrafter"/>
</dbReference>
<feature type="domain" description="Glycosyltransferase 2-like" evidence="2">
    <location>
        <begin position="22"/>
        <end position="133"/>
    </location>
</feature>
<dbReference type="AlphaFoldDB" id="A0A7J7WHE3"/>
<dbReference type="GO" id="GO:0006493">
    <property type="term" value="P:protein O-linked glycosylation"/>
    <property type="evidence" value="ECO:0007669"/>
    <property type="project" value="TreeGrafter"/>
</dbReference>
<sequence>MCQTRNAARKEKAYPTDLPVASVVICFYDGALSALLRTVHSILGRIPARLLHEILLMDDNRDFCDLKGELDEFVQKHLPGKIKLIRNTKHEGLIRGRTTGAAHGAGDALVLLDSHREVSVTWLQPSLAALREDHGRSCAW</sequence>
<dbReference type="InterPro" id="IPR001173">
    <property type="entry name" value="Glyco_trans_2-like"/>
</dbReference>
<dbReference type="Proteomes" id="UP000527355">
    <property type="component" value="Unassembled WGS sequence"/>
</dbReference>
<keyword evidence="4" id="KW-1185">Reference proteome</keyword>
<evidence type="ECO:0000256" key="1">
    <source>
        <dbReference type="ARBA" id="ARBA00023157"/>
    </source>
</evidence>
<dbReference type="Gene3D" id="3.90.550.10">
    <property type="entry name" value="Spore Coat Polysaccharide Biosynthesis Protein SpsA, Chain A"/>
    <property type="match status" value="1"/>
</dbReference>
<dbReference type="GO" id="GO:0008593">
    <property type="term" value="P:regulation of Notch signaling pathway"/>
    <property type="evidence" value="ECO:0007669"/>
    <property type="project" value="TreeGrafter"/>
</dbReference>
<dbReference type="VEuPathDB" id="HostDB:LOC118675245"/>
<dbReference type="PANTHER" id="PTHR11675">
    <property type="entry name" value="N-ACETYLGALACTOSAMINYLTRANSFERASE"/>
    <property type="match status" value="1"/>
</dbReference>
<dbReference type="SUPFAM" id="SSF53448">
    <property type="entry name" value="Nucleotide-diphospho-sugar transferases"/>
    <property type="match status" value="1"/>
</dbReference>
<name>A0A7J7WHE3_MYOMY</name>
<reference evidence="3 4" key="1">
    <citation type="journal article" date="2020" name="Nature">
        <title>Six reference-quality genomes reveal evolution of bat adaptations.</title>
        <authorList>
            <person name="Jebb D."/>
            <person name="Huang Z."/>
            <person name="Pippel M."/>
            <person name="Hughes G.M."/>
            <person name="Lavrichenko K."/>
            <person name="Devanna P."/>
            <person name="Winkler S."/>
            <person name="Jermiin L.S."/>
            <person name="Skirmuntt E.C."/>
            <person name="Katzourakis A."/>
            <person name="Burkitt-Gray L."/>
            <person name="Ray D.A."/>
            <person name="Sullivan K.A.M."/>
            <person name="Roscito J.G."/>
            <person name="Kirilenko B.M."/>
            <person name="Davalos L.M."/>
            <person name="Corthals A.P."/>
            <person name="Power M.L."/>
            <person name="Jones G."/>
            <person name="Ransome R.D."/>
            <person name="Dechmann D.K.N."/>
            <person name="Locatelli A.G."/>
            <person name="Puechmaille S.J."/>
            <person name="Fedrigo O."/>
            <person name="Jarvis E.D."/>
            <person name="Hiller M."/>
            <person name="Vernes S.C."/>
            <person name="Myers E.W."/>
            <person name="Teeling E.C."/>
        </authorList>
    </citation>
    <scope>NUCLEOTIDE SEQUENCE [LARGE SCALE GENOMIC DNA]</scope>
    <source>
        <strain evidence="3">MMyoMyo1</strain>
        <tissue evidence="3">Flight muscle</tissue>
    </source>
</reference>
<keyword evidence="1" id="KW-1015">Disulfide bond</keyword>
<protein>
    <recommendedName>
        <fullName evidence="2">Glycosyltransferase 2-like domain-containing protein</fullName>
    </recommendedName>
</protein>
<dbReference type="Pfam" id="PF00535">
    <property type="entry name" value="Glycos_transf_2"/>
    <property type="match status" value="1"/>
</dbReference>